<dbReference type="GO" id="GO:0005524">
    <property type="term" value="F:ATP binding"/>
    <property type="evidence" value="ECO:0007669"/>
    <property type="project" value="UniProtKB-UniRule"/>
</dbReference>
<dbReference type="Gene3D" id="1.10.510.10">
    <property type="entry name" value="Transferase(Phosphotransferase) domain 1"/>
    <property type="match status" value="1"/>
</dbReference>
<dbReference type="PROSITE" id="PS00107">
    <property type="entry name" value="PROTEIN_KINASE_ATP"/>
    <property type="match status" value="1"/>
</dbReference>
<comment type="catalytic activity">
    <reaction evidence="8">
        <text>L-threonyl-[protein] + ATP = O-phospho-L-threonyl-[protein] + ADP + H(+)</text>
        <dbReference type="Rhea" id="RHEA:46608"/>
        <dbReference type="Rhea" id="RHEA-COMP:11060"/>
        <dbReference type="Rhea" id="RHEA-COMP:11605"/>
        <dbReference type="ChEBI" id="CHEBI:15378"/>
        <dbReference type="ChEBI" id="CHEBI:30013"/>
        <dbReference type="ChEBI" id="CHEBI:30616"/>
        <dbReference type="ChEBI" id="CHEBI:61977"/>
        <dbReference type="ChEBI" id="CHEBI:456216"/>
        <dbReference type="EC" id="2.7.11.1"/>
    </reaction>
</comment>
<evidence type="ECO:0000256" key="7">
    <source>
        <dbReference type="ARBA" id="ARBA00022840"/>
    </source>
</evidence>
<feature type="compositionally biased region" description="Low complexity" evidence="11">
    <location>
        <begin position="21"/>
        <end position="33"/>
    </location>
</feature>
<comment type="catalytic activity">
    <reaction evidence="9">
        <text>L-seryl-[protein] + ATP = O-phospho-L-seryl-[protein] + ADP + H(+)</text>
        <dbReference type="Rhea" id="RHEA:17989"/>
        <dbReference type="Rhea" id="RHEA-COMP:9863"/>
        <dbReference type="Rhea" id="RHEA-COMP:11604"/>
        <dbReference type="ChEBI" id="CHEBI:15378"/>
        <dbReference type="ChEBI" id="CHEBI:29999"/>
        <dbReference type="ChEBI" id="CHEBI:30616"/>
        <dbReference type="ChEBI" id="CHEBI:83421"/>
        <dbReference type="ChEBI" id="CHEBI:456216"/>
        <dbReference type="EC" id="2.7.11.1"/>
    </reaction>
</comment>
<keyword evidence="5 10" id="KW-0547">Nucleotide-binding</keyword>
<feature type="region of interest" description="Disordered" evidence="11">
    <location>
        <begin position="376"/>
        <end position="423"/>
    </location>
</feature>
<dbReference type="InterPro" id="IPR017441">
    <property type="entry name" value="Protein_kinase_ATP_BS"/>
</dbReference>
<dbReference type="SMART" id="SM00220">
    <property type="entry name" value="S_TKc"/>
    <property type="match status" value="1"/>
</dbReference>
<dbReference type="PROSITE" id="PS50011">
    <property type="entry name" value="PROTEIN_KINASE_DOM"/>
    <property type="match status" value="1"/>
</dbReference>
<dbReference type="PANTHER" id="PTHR48012:SF10">
    <property type="entry name" value="FI20177P1"/>
    <property type="match status" value="1"/>
</dbReference>
<dbReference type="GO" id="GO:0005737">
    <property type="term" value="C:cytoplasm"/>
    <property type="evidence" value="ECO:0007669"/>
    <property type="project" value="TreeGrafter"/>
</dbReference>
<accession>A0A830HPA2</accession>
<gene>
    <name evidence="13" type="ORF">PPROV_000803300</name>
</gene>
<sequence length="536" mass="55223">MAAGAHSSPSPPPSGSGSGAGNQPSSSSASSPGYTLISKLGSGSFGDVYLGRDTSPTSKTQGRLVAVKIIDLDEEAQNESALDNIMREVAALGRCRSPHIVAYYGSRVEPGTSRLWIVMEYCGGRSVADHLASHGPFDECAIAGVMRGVFSGLAYLHANGVLHRDIKGANVLLTDAGGVRLGDFGVSGTLNETLGTLRQTFVGTPYWMAPEVIACGGSLGAPRNAKGNAGGSSATATSDLATFSPFAVEQPASGYNDRADVWSAGITACEMALGRPPRSDVHPMRALFLIAHDPPPSLPDGQGYSRALRDLVAKCLRRPTTKRPSAEALINHRFLKAYEPARTAAALADRVRSSGAAAPVTATAAAAAAAAAAAVDLDEEDPDDDTTNSTVAESPAVRNDGVAAAVPSRGIGGKASSAAEEEDALPSIRASTYALLRSVEETLRGGDSAATAIEASDAWSQLVDSLRKLDALDGARLESTVERAMRRRVAHGSTSLSSAVGEAPVPQAVASLKSPLGAFLLEQWKEGICGSADDIM</sequence>
<evidence type="ECO:0000256" key="8">
    <source>
        <dbReference type="ARBA" id="ARBA00047899"/>
    </source>
</evidence>
<dbReference type="PROSITE" id="PS00108">
    <property type="entry name" value="PROTEIN_KINASE_ST"/>
    <property type="match status" value="1"/>
</dbReference>
<evidence type="ECO:0000256" key="3">
    <source>
        <dbReference type="ARBA" id="ARBA00022527"/>
    </source>
</evidence>
<proteinExistence type="inferred from homology"/>
<keyword evidence="4" id="KW-0808">Transferase</keyword>
<comment type="similarity">
    <text evidence="1">Belongs to the protein kinase superfamily. STE Ser/Thr protein kinase family. STE20 subfamily.</text>
</comment>
<feature type="compositionally biased region" description="Acidic residues" evidence="11">
    <location>
        <begin position="376"/>
        <end position="386"/>
    </location>
</feature>
<keyword evidence="6" id="KW-0418">Kinase</keyword>
<keyword evidence="3" id="KW-0723">Serine/threonine-protein kinase</keyword>
<dbReference type="InterPro" id="IPR011009">
    <property type="entry name" value="Kinase-like_dom_sf"/>
</dbReference>
<evidence type="ECO:0000313" key="14">
    <source>
        <dbReference type="Proteomes" id="UP000660262"/>
    </source>
</evidence>
<evidence type="ECO:0000256" key="2">
    <source>
        <dbReference type="ARBA" id="ARBA00012513"/>
    </source>
</evidence>
<keyword evidence="14" id="KW-1185">Reference proteome</keyword>
<keyword evidence="7 10" id="KW-0067">ATP-binding</keyword>
<dbReference type="OrthoDB" id="248923at2759"/>
<evidence type="ECO:0000256" key="10">
    <source>
        <dbReference type="PROSITE-ProRule" id="PRU10141"/>
    </source>
</evidence>
<feature type="region of interest" description="Disordered" evidence="11">
    <location>
        <begin position="1"/>
        <end position="34"/>
    </location>
</feature>
<reference evidence="13" key="1">
    <citation type="submission" date="2020-10" db="EMBL/GenBank/DDBJ databases">
        <title>Unveiling of a novel bifunctional photoreceptor, Dualchrome1, isolated from a cosmopolitan green alga.</title>
        <authorList>
            <person name="Suzuki S."/>
            <person name="Kawachi M."/>
        </authorList>
    </citation>
    <scope>NUCLEOTIDE SEQUENCE</scope>
    <source>
        <strain evidence="13">NIES 2893</strain>
    </source>
</reference>
<organism evidence="13 14">
    <name type="scientific">Pycnococcus provasolii</name>
    <dbReference type="NCBI Taxonomy" id="41880"/>
    <lineage>
        <taxon>Eukaryota</taxon>
        <taxon>Viridiplantae</taxon>
        <taxon>Chlorophyta</taxon>
        <taxon>Pseudoscourfieldiophyceae</taxon>
        <taxon>Pseudoscourfieldiales</taxon>
        <taxon>Pycnococcaceae</taxon>
        <taxon>Pycnococcus</taxon>
    </lineage>
</organism>
<evidence type="ECO:0000313" key="13">
    <source>
        <dbReference type="EMBL" id="GHP09296.1"/>
    </source>
</evidence>
<protein>
    <recommendedName>
        <fullName evidence="2">non-specific serine/threonine protein kinase</fullName>
        <ecNumber evidence="2">2.7.11.1</ecNumber>
    </recommendedName>
</protein>
<comment type="caution">
    <text evidence="13">The sequence shown here is derived from an EMBL/GenBank/DDBJ whole genome shotgun (WGS) entry which is preliminary data.</text>
</comment>
<evidence type="ECO:0000256" key="9">
    <source>
        <dbReference type="ARBA" id="ARBA00048679"/>
    </source>
</evidence>
<dbReference type="SUPFAM" id="SSF56112">
    <property type="entry name" value="Protein kinase-like (PK-like)"/>
    <property type="match status" value="1"/>
</dbReference>
<evidence type="ECO:0000256" key="11">
    <source>
        <dbReference type="SAM" id="MobiDB-lite"/>
    </source>
</evidence>
<dbReference type="EC" id="2.7.11.1" evidence="2"/>
<dbReference type="PANTHER" id="PTHR48012">
    <property type="entry name" value="STERILE20-LIKE KINASE, ISOFORM B-RELATED"/>
    <property type="match status" value="1"/>
</dbReference>
<dbReference type="Proteomes" id="UP000660262">
    <property type="component" value="Unassembled WGS sequence"/>
</dbReference>
<dbReference type="Pfam" id="PF00069">
    <property type="entry name" value="Pkinase"/>
    <property type="match status" value="2"/>
</dbReference>
<dbReference type="InterPro" id="IPR008271">
    <property type="entry name" value="Ser/Thr_kinase_AS"/>
</dbReference>
<evidence type="ECO:0000256" key="5">
    <source>
        <dbReference type="ARBA" id="ARBA00022741"/>
    </source>
</evidence>
<evidence type="ECO:0000256" key="4">
    <source>
        <dbReference type="ARBA" id="ARBA00022679"/>
    </source>
</evidence>
<dbReference type="InterPro" id="IPR000719">
    <property type="entry name" value="Prot_kinase_dom"/>
</dbReference>
<evidence type="ECO:0000256" key="6">
    <source>
        <dbReference type="ARBA" id="ARBA00022777"/>
    </source>
</evidence>
<evidence type="ECO:0000256" key="1">
    <source>
        <dbReference type="ARBA" id="ARBA00008874"/>
    </source>
</evidence>
<feature type="domain" description="Protein kinase" evidence="12">
    <location>
        <begin position="34"/>
        <end position="335"/>
    </location>
</feature>
<dbReference type="InterPro" id="IPR050629">
    <property type="entry name" value="STE20/SPS1-PAK"/>
</dbReference>
<evidence type="ECO:0000259" key="12">
    <source>
        <dbReference type="PROSITE" id="PS50011"/>
    </source>
</evidence>
<dbReference type="EMBL" id="BNJQ01000024">
    <property type="protein sequence ID" value="GHP09296.1"/>
    <property type="molecule type" value="Genomic_DNA"/>
</dbReference>
<dbReference type="AlphaFoldDB" id="A0A830HPA2"/>
<dbReference type="GO" id="GO:0004674">
    <property type="term" value="F:protein serine/threonine kinase activity"/>
    <property type="evidence" value="ECO:0007669"/>
    <property type="project" value="UniProtKB-KW"/>
</dbReference>
<name>A0A830HPA2_9CHLO</name>
<feature type="binding site" evidence="10">
    <location>
        <position position="68"/>
    </location>
    <ligand>
        <name>ATP</name>
        <dbReference type="ChEBI" id="CHEBI:30616"/>
    </ligand>
</feature>